<keyword evidence="1 5" id="KW-0597">Phosphoprotein</keyword>
<name>A0A2W2F7Y0_9ACTN</name>
<feature type="modified residue" description="4-aspartylphosphate" evidence="5">
    <location>
        <position position="51"/>
    </location>
</feature>
<dbReference type="Pfam" id="PF00072">
    <property type="entry name" value="Response_reg"/>
    <property type="match status" value="1"/>
</dbReference>
<evidence type="ECO:0000313" key="9">
    <source>
        <dbReference type="Proteomes" id="UP000248924"/>
    </source>
</evidence>
<dbReference type="EMBL" id="POTY01000083">
    <property type="protein sequence ID" value="PZG17697.1"/>
    <property type="molecule type" value="Genomic_DNA"/>
</dbReference>
<dbReference type="AlphaFoldDB" id="A0A2W2F7Y0"/>
<reference evidence="8 9" key="1">
    <citation type="submission" date="2018-01" db="EMBL/GenBank/DDBJ databases">
        <title>Draft genome sequence of Jishengella sp. NA12.</title>
        <authorList>
            <person name="Sahin N."/>
            <person name="Ay H."/>
            <person name="Saygin H."/>
        </authorList>
    </citation>
    <scope>NUCLEOTIDE SEQUENCE [LARGE SCALE GENOMIC DNA]</scope>
    <source>
        <strain evidence="8 9">NA12</strain>
    </source>
</reference>
<dbReference type="OrthoDB" id="9808843at2"/>
<keyword evidence="9" id="KW-1185">Reference proteome</keyword>
<dbReference type="Pfam" id="PF00196">
    <property type="entry name" value="GerE"/>
    <property type="match status" value="1"/>
</dbReference>
<dbReference type="GO" id="GO:0000160">
    <property type="term" value="P:phosphorelay signal transduction system"/>
    <property type="evidence" value="ECO:0007669"/>
    <property type="project" value="InterPro"/>
</dbReference>
<dbReference type="InterPro" id="IPR039420">
    <property type="entry name" value="WalR-like"/>
</dbReference>
<dbReference type="GO" id="GO:0003677">
    <property type="term" value="F:DNA binding"/>
    <property type="evidence" value="ECO:0007669"/>
    <property type="project" value="UniProtKB-KW"/>
</dbReference>
<dbReference type="InterPro" id="IPR058245">
    <property type="entry name" value="NreC/VraR/RcsB-like_REC"/>
</dbReference>
<feature type="domain" description="Response regulatory" evidence="7">
    <location>
        <begin position="1"/>
        <end position="118"/>
    </location>
</feature>
<evidence type="ECO:0000259" key="6">
    <source>
        <dbReference type="PROSITE" id="PS50043"/>
    </source>
</evidence>
<keyword evidence="2" id="KW-0805">Transcription regulation</keyword>
<dbReference type="SUPFAM" id="SSF46894">
    <property type="entry name" value="C-terminal effector domain of the bipartite response regulators"/>
    <property type="match status" value="1"/>
</dbReference>
<organism evidence="8 9">
    <name type="scientific">Micromonospora craterilacus</name>
    <dbReference type="NCBI Taxonomy" id="1655439"/>
    <lineage>
        <taxon>Bacteria</taxon>
        <taxon>Bacillati</taxon>
        <taxon>Actinomycetota</taxon>
        <taxon>Actinomycetes</taxon>
        <taxon>Micromonosporales</taxon>
        <taxon>Micromonosporaceae</taxon>
        <taxon>Micromonospora</taxon>
    </lineage>
</organism>
<dbReference type="SMART" id="SM00421">
    <property type="entry name" value="HTH_LUXR"/>
    <property type="match status" value="1"/>
</dbReference>
<accession>A0A2W2F7Y0</accession>
<evidence type="ECO:0000259" key="7">
    <source>
        <dbReference type="PROSITE" id="PS50110"/>
    </source>
</evidence>
<dbReference type="InterPro" id="IPR000792">
    <property type="entry name" value="Tscrpt_reg_LuxR_C"/>
</dbReference>
<dbReference type="PROSITE" id="PS50110">
    <property type="entry name" value="RESPONSE_REGULATORY"/>
    <property type="match status" value="1"/>
</dbReference>
<dbReference type="SMART" id="SM00448">
    <property type="entry name" value="REC"/>
    <property type="match status" value="1"/>
</dbReference>
<dbReference type="InterPro" id="IPR001789">
    <property type="entry name" value="Sig_transdc_resp-reg_receiver"/>
</dbReference>
<dbReference type="SUPFAM" id="SSF52172">
    <property type="entry name" value="CheY-like"/>
    <property type="match status" value="1"/>
</dbReference>
<evidence type="ECO:0000256" key="1">
    <source>
        <dbReference type="ARBA" id="ARBA00022553"/>
    </source>
</evidence>
<dbReference type="InterPro" id="IPR011006">
    <property type="entry name" value="CheY-like_superfamily"/>
</dbReference>
<gene>
    <name evidence="8" type="ORF">C1I95_14970</name>
</gene>
<dbReference type="Proteomes" id="UP000248924">
    <property type="component" value="Unassembled WGS sequence"/>
</dbReference>
<dbReference type="PROSITE" id="PS00622">
    <property type="entry name" value="HTH_LUXR_1"/>
    <property type="match status" value="1"/>
</dbReference>
<sequence>MVVADDQEIVRTGLAMILDAQPGIEVVAQAADGQRAVEVARRLRPDVCLFDIRMPGIDGIEATRRLAGPAVADPLAVVVITTFDLDEYVYAALRAGARGFLLKDAGSVLLSQAVHAAASGDALIAPSVTTRLLRAFADTGPTAPPRQPVEPLTDREEQVLAAVARGRTNSEIAGELHISLSTVKTHVASLMTKLAARNRVEVAIWAYETHRVRRGG</sequence>
<dbReference type="CDD" id="cd17535">
    <property type="entry name" value="REC_NarL-like"/>
    <property type="match status" value="1"/>
</dbReference>
<dbReference type="PRINTS" id="PR00038">
    <property type="entry name" value="HTHLUXR"/>
</dbReference>
<evidence type="ECO:0000256" key="3">
    <source>
        <dbReference type="ARBA" id="ARBA00023125"/>
    </source>
</evidence>
<dbReference type="InterPro" id="IPR016032">
    <property type="entry name" value="Sig_transdc_resp-reg_C-effctor"/>
</dbReference>
<evidence type="ECO:0000313" key="8">
    <source>
        <dbReference type="EMBL" id="PZG17697.1"/>
    </source>
</evidence>
<dbReference type="PROSITE" id="PS50043">
    <property type="entry name" value="HTH_LUXR_2"/>
    <property type="match status" value="1"/>
</dbReference>
<protein>
    <submittedName>
        <fullName evidence="8">DNA-binding response regulator</fullName>
    </submittedName>
</protein>
<dbReference type="PANTHER" id="PTHR43214">
    <property type="entry name" value="TWO-COMPONENT RESPONSE REGULATOR"/>
    <property type="match status" value="1"/>
</dbReference>
<evidence type="ECO:0000256" key="5">
    <source>
        <dbReference type="PROSITE-ProRule" id="PRU00169"/>
    </source>
</evidence>
<feature type="domain" description="HTH luxR-type" evidence="6">
    <location>
        <begin position="145"/>
        <end position="210"/>
    </location>
</feature>
<evidence type="ECO:0000256" key="4">
    <source>
        <dbReference type="ARBA" id="ARBA00023163"/>
    </source>
</evidence>
<dbReference type="GO" id="GO:0006355">
    <property type="term" value="P:regulation of DNA-templated transcription"/>
    <property type="evidence" value="ECO:0007669"/>
    <property type="project" value="InterPro"/>
</dbReference>
<keyword evidence="3 8" id="KW-0238">DNA-binding</keyword>
<dbReference type="Gene3D" id="3.40.50.2300">
    <property type="match status" value="1"/>
</dbReference>
<dbReference type="PANTHER" id="PTHR43214:SF24">
    <property type="entry name" value="TRANSCRIPTIONAL REGULATORY PROTEIN NARL-RELATED"/>
    <property type="match status" value="1"/>
</dbReference>
<evidence type="ECO:0000256" key="2">
    <source>
        <dbReference type="ARBA" id="ARBA00023015"/>
    </source>
</evidence>
<comment type="caution">
    <text evidence="8">The sequence shown here is derived from an EMBL/GenBank/DDBJ whole genome shotgun (WGS) entry which is preliminary data.</text>
</comment>
<keyword evidence="4" id="KW-0804">Transcription</keyword>
<proteinExistence type="predicted"/>
<dbReference type="CDD" id="cd06170">
    <property type="entry name" value="LuxR_C_like"/>
    <property type="match status" value="1"/>
</dbReference>